<keyword evidence="1" id="KW-0285">Flavoprotein</keyword>
<accession>X1IJM4</accession>
<reference evidence="4" key="1">
    <citation type="journal article" date="2014" name="Front. Microbiol.">
        <title>High frequency of phylogenetically diverse reductive dehalogenase-homologous genes in deep subseafloor sedimentary metagenomes.</title>
        <authorList>
            <person name="Kawai M."/>
            <person name="Futagami T."/>
            <person name="Toyoda A."/>
            <person name="Takaki Y."/>
            <person name="Nishi S."/>
            <person name="Hori S."/>
            <person name="Arai W."/>
            <person name="Tsubouchi T."/>
            <person name="Morono Y."/>
            <person name="Uchiyama I."/>
            <person name="Ito T."/>
            <person name="Fujiyama A."/>
            <person name="Inagaki F."/>
            <person name="Takami H."/>
        </authorList>
    </citation>
    <scope>NUCLEOTIDE SEQUENCE</scope>
    <source>
        <strain evidence="4">Expedition CK06-06</strain>
    </source>
</reference>
<dbReference type="SUPFAM" id="SSF51905">
    <property type="entry name" value="FAD/NAD(P)-binding domain"/>
    <property type="match status" value="1"/>
</dbReference>
<dbReference type="InterPro" id="IPR050097">
    <property type="entry name" value="Ferredoxin-NADP_redctase_2"/>
</dbReference>
<dbReference type="Pfam" id="PF07992">
    <property type="entry name" value="Pyr_redox_2"/>
    <property type="match status" value="1"/>
</dbReference>
<dbReference type="PRINTS" id="PR00368">
    <property type="entry name" value="FADPNR"/>
</dbReference>
<proteinExistence type="predicted"/>
<dbReference type="InterPro" id="IPR023753">
    <property type="entry name" value="FAD/NAD-binding_dom"/>
</dbReference>
<sequence length="174" mass="19267">MEHLFLEKEIMVNNNLFDVVIVGGGPAGLTAGIYTSRARLKTLLIESINIPSQSAMTDLIENYPGFPEGVSGFELLTKFKNQAKQFGTEFLSDTVNNIKLKNSNGNKKEWYVETENNKIECLSVIIAVGARYKKLNVPGEIKFQGNFVAGLIYAIKIPINAEGFTSHHFSINPI</sequence>
<organism evidence="4">
    <name type="scientific">marine sediment metagenome</name>
    <dbReference type="NCBI Taxonomy" id="412755"/>
    <lineage>
        <taxon>unclassified sequences</taxon>
        <taxon>metagenomes</taxon>
        <taxon>ecological metagenomes</taxon>
    </lineage>
</organism>
<evidence type="ECO:0000259" key="3">
    <source>
        <dbReference type="Pfam" id="PF07992"/>
    </source>
</evidence>
<dbReference type="InterPro" id="IPR036188">
    <property type="entry name" value="FAD/NAD-bd_sf"/>
</dbReference>
<feature type="domain" description="FAD/NAD(P)-binding" evidence="3">
    <location>
        <begin position="17"/>
        <end position="145"/>
    </location>
</feature>
<keyword evidence="2" id="KW-0560">Oxidoreductase</keyword>
<dbReference type="Gene3D" id="3.50.50.60">
    <property type="entry name" value="FAD/NAD(P)-binding domain"/>
    <property type="match status" value="1"/>
</dbReference>
<dbReference type="EMBL" id="BARU01017220">
    <property type="protein sequence ID" value="GAH57773.1"/>
    <property type="molecule type" value="Genomic_DNA"/>
</dbReference>
<evidence type="ECO:0000256" key="2">
    <source>
        <dbReference type="ARBA" id="ARBA00023002"/>
    </source>
</evidence>
<gene>
    <name evidence="4" type="ORF">S03H2_28579</name>
</gene>
<evidence type="ECO:0000313" key="4">
    <source>
        <dbReference type="EMBL" id="GAH57773.1"/>
    </source>
</evidence>
<dbReference type="PRINTS" id="PR00469">
    <property type="entry name" value="PNDRDTASEII"/>
</dbReference>
<dbReference type="GO" id="GO:0016491">
    <property type="term" value="F:oxidoreductase activity"/>
    <property type="evidence" value="ECO:0007669"/>
    <property type="project" value="UniProtKB-KW"/>
</dbReference>
<name>X1IJM4_9ZZZZ</name>
<protein>
    <recommendedName>
        <fullName evidence="3">FAD/NAD(P)-binding domain-containing protein</fullName>
    </recommendedName>
</protein>
<evidence type="ECO:0000256" key="1">
    <source>
        <dbReference type="ARBA" id="ARBA00022630"/>
    </source>
</evidence>
<dbReference type="AlphaFoldDB" id="X1IJM4"/>
<comment type="caution">
    <text evidence="4">The sequence shown here is derived from an EMBL/GenBank/DDBJ whole genome shotgun (WGS) entry which is preliminary data.</text>
</comment>
<dbReference type="PANTHER" id="PTHR48105">
    <property type="entry name" value="THIOREDOXIN REDUCTASE 1-RELATED-RELATED"/>
    <property type="match status" value="1"/>
</dbReference>